<dbReference type="AlphaFoldDB" id="A0A194QPN3"/>
<reference evidence="1 2" key="1">
    <citation type="journal article" date="2015" name="Nat. Commun.">
        <title>Outbred genome sequencing and CRISPR/Cas9 gene editing in butterflies.</title>
        <authorList>
            <person name="Li X."/>
            <person name="Fan D."/>
            <person name="Zhang W."/>
            <person name="Liu G."/>
            <person name="Zhang L."/>
            <person name="Zhao L."/>
            <person name="Fang X."/>
            <person name="Chen L."/>
            <person name="Dong Y."/>
            <person name="Chen Y."/>
            <person name="Ding Y."/>
            <person name="Zhao R."/>
            <person name="Feng M."/>
            <person name="Zhu Y."/>
            <person name="Feng Y."/>
            <person name="Jiang X."/>
            <person name="Zhu D."/>
            <person name="Xiang H."/>
            <person name="Feng X."/>
            <person name="Li S."/>
            <person name="Wang J."/>
            <person name="Zhang G."/>
            <person name="Kronforst M.R."/>
            <person name="Wang W."/>
        </authorList>
    </citation>
    <scope>NUCLEOTIDE SEQUENCE [LARGE SCALE GENOMIC DNA]</scope>
    <source>
        <strain evidence="1">Ya'a_city_454_Pm</strain>
        <tissue evidence="1">Whole body</tissue>
    </source>
</reference>
<evidence type="ECO:0000313" key="1">
    <source>
        <dbReference type="EMBL" id="KPJ07462.1"/>
    </source>
</evidence>
<gene>
    <name evidence="1" type="ORF">RR48_08475</name>
</gene>
<evidence type="ECO:0000313" key="2">
    <source>
        <dbReference type="Proteomes" id="UP000053240"/>
    </source>
</evidence>
<name>A0A194QPN3_PAPMA</name>
<dbReference type="Proteomes" id="UP000053240">
    <property type="component" value="Unassembled WGS sequence"/>
</dbReference>
<accession>A0A194QPN3</accession>
<keyword evidence="2" id="KW-1185">Reference proteome</keyword>
<sequence length="113" mass="13362">MPNIAWVDGWTQEWKKSEIAQRRNFVTDQLNDVENTYDHHLLMVVAALWTQSAGYLYNTDKRVAEMGQHWHEHGRNARKSKQRQGQGKVCLSVATQRQRRWLVLRLLLVTPEH</sequence>
<dbReference type="EMBL" id="KQ461185">
    <property type="protein sequence ID" value="KPJ07462.1"/>
    <property type="molecule type" value="Genomic_DNA"/>
</dbReference>
<organism evidence="1 2">
    <name type="scientific">Papilio machaon</name>
    <name type="common">Old World swallowtail butterfly</name>
    <dbReference type="NCBI Taxonomy" id="76193"/>
    <lineage>
        <taxon>Eukaryota</taxon>
        <taxon>Metazoa</taxon>
        <taxon>Ecdysozoa</taxon>
        <taxon>Arthropoda</taxon>
        <taxon>Hexapoda</taxon>
        <taxon>Insecta</taxon>
        <taxon>Pterygota</taxon>
        <taxon>Neoptera</taxon>
        <taxon>Endopterygota</taxon>
        <taxon>Lepidoptera</taxon>
        <taxon>Glossata</taxon>
        <taxon>Ditrysia</taxon>
        <taxon>Papilionoidea</taxon>
        <taxon>Papilionidae</taxon>
        <taxon>Papilioninae</taxon>
        <taxon>Papilio</taxon>
    </lineage>
</organism>
<dbReference type="InParanoid" id="A0A194QPN3"/>
<proteinExistence type="predicted"/>
<protein>
    <submittedName>
        <fullName evidence="1">Uncharacterized protein</fullName>
    </submittedName>
</protein>